<dbReference type="PANTHER" id="PTHR43580:SF2">
    <property type="entry name" value="CYTOKINE-LIKE NUCLEAR FACTOR N-PAC"/>
    <property type="match status" value="1"/>
</dbReference>
<feature type="domain" description="KARI N-terminal Rossmann" evidence="1">
    <location>
        <begin position="1"/>
        <end position="183"/>
    </location>
</feature>
<evidence type="ECO:0000259" key="1">
    <source>
        <dbReference type="PROSITE" id="PS51850"/>
    </source>
</evidence>
<dbReference type="Pfam" id="PF09130">
    <property type="entry name" value="DUF1932"/>
    <property type="match status" value="1"/>
</dbReference>
<dbReference type="InterPro" id="IPR013116">
    <property type="entry name" value="KARI_N"/>
</dbReference>
<name>A0ABV2Q8A0_9BURK</name>
<organism evidence="2 3">
    <name type="scientific">Ottowia thiooxydans</name>
    <dbReference type="NCBI Taxonomy" id="219182"/>
    <lineage>
        <taxon>Bacteria</taxon>
        <taxon>Pseudomonadati</taxon>
        <taxon>Pseudomonadota</taxon>
        <taxon>Betaproteobacteria</taxon>
        <taxon>Burkholderiales</taxon>
        <taxon>Comamonadaceae</taxon>
        <taxon>Ottowia</taxon>
    </lineage>
</organism>
<dbReference type="InterPro" id="IPR008927">
    <property type="entry name" value="6-PGluconate_DH-like_C_sf"/>
</dbReference>
<dbReference type="InterPro" id="IPR015814">
    <property type="entry name" value="Pgluconate_DH_NAD-bd_C"/>
</dbReference>
<protein>
    <submittedName>
        <fullName evidence="2">Dehydrogenase</fullName>
        <ecNumber evidence="2">1.1.1.411</ecNumber>
    </submittedName>
</protein>
<dbReference type="InterPro" id="IPR036291">
    <property type="entry name" value="NAD(P)-bd_dom_sf"/>
</dbReference>
<keyword evidence="2" id="KW-0560">Oxidoreductase</keyword>
<gene>
    <name evidence="2" type="ORF">ABIE13_002343</name>
</gene>
<sequence length="288" mass="30380">MKKTIAIVGMGEMGAGVAARLIENGAEVITVLSGRSAASVARAQRADVRVVPTDAEMIEQAEAFLSILPPAKAAELADRIRPVIQTAKPSVVYVDCNAVAPETVTAMAAKFSTLGLPFVDAGIIGPPPKPGTSVTRFYASGGDLTGFLELNSYGLDVRALGSAPGEASALKMSYAGITKGFQALATSMVLGANEHHVTEAFLNELRTSQPGLLKWIVSELPRMVPKAHRWVGEMEEISLFLNSERGSSEMFAGAAKLYEAVAADNELGSDSPRIKALDQFFAQEKGDV</sequence>
<dbReference type="InterPro" id="IPR013328">
    <property type="entry name" value="6PGD_dom2"/>
</dbReference>
<proteinExistence type="predicted"/>
<comment type="caution">
    <text evidence="2">The sequence shown here is derived from an EMBL/GenBank/DDBJ whole genome shotgun (WGS) entry which is preliminary data.</text>
</comment>
<evidence type="ECO:0000313" key="3">
    <source>
        <dbReference type="Proteomes" id="UP001549320"/>
    </source>
</evidence>
<dbReference type="EC" id="1.1.1.411" evidence="2"/>
<dbReference type="Gene3D" id="1.10.1040.10">
    <property type="entry name" value="N-(1-d-carboxylethyl)-l-norvaline Dehydrogenase, domain 2"/>
    <property type="match status" value="1"/>
</dbReference>
<dbReference type="InterPro" id="IPR051265">
    <property type="entry name" value="HIBADH-related_NP60_sf"/>
</dbReference>
<dbReference type="EMBL" id="JBEPSH010000004">
    <property type="protein sequence ID" value="MET4577232.1"/>
    <property type="molecule type" value="Genomic_DNA"/>
</dbReference>
<reference evidence="2 3" key="1">
    <citation type="submission" date="2024-06" db="EMBL/GenBank/DDBJ databases">
        <title>Sorghum-associated microbial communities from plants grown in Nebraska, USA.</title>
        <authorList>
            <person name="Schachtman D."/>
        </authorList>
    </citation>
    <scope>NUCLEOTIDE SEQUENCE [LARGE SCALE GENOMIC DNA]</scope>
    <source>
        <strain evidence="2 3">2709</strain>
    </source>
</reference>
<dbReference type="SUPFAM" id="SSF48179">
    <property type="entry name" value="6-phosphogluconate dehydrogenase C-terminal domain-like"/>
    <property type="match status" value="1"/>
</dbReference>
<dbReference type="InterPro" id="IPR006115">
    <property type="entry name" value="6PGDH_NADP-bd"/>
</dbReference>
<keyword evidence="3" id="KW-1185">Reference proteome</keyword>
<evidence type="ECO:0000313" key="2">
    <source>
        <dbReference type="EMBL" id="MET4577232.1"/>
    </source>
</evidence>
<accession>A0ABV2Q8A0</accession>
<dbReference type="PROSITE" id="PS51850">
    <property type="entry name" value="KARI_N"/>
    <property type="match status" value="1"/>
</dbReference>
<dbReference type="RefSeq" id="WP_354443434.1">
    <property type="nucleotide sequence ID" value="NZ_JBEPSH010000004.1"/>
</dbReference>
<dbReference type="SUPFAM" id="SSF51735">
    <property type="entry name" value="NAD(P)-binding Rossmann-fold domains"/>
    <property type="match status" value="1"/>
</dbReference>
<dbReference type="Gene3D" id="3.40.50.720">
    <property type="entry name" value="NAD(P)-binding Rossmann-like Domain"/>
    <property type="match status" value="1"/>
</dbReference>
<dbReference type="Proteomes" id="UP001549320">
    <property type="component" value="Unassembled WGS sequence"/>
</dbReference>
<dbReference type="PANTHER" id="PTHR43580">
    <property type="entry name" value="OXIDOREDUCTASE GLYR1-RELATED"/>
    <property type="match status" value="1"/>
</dbReference>
<dbReference type="GO" id="GO:0016491">
    <property type="term" value="F:oxidoreductase activity"/>
    <property type="evidence" value="ECO:0007669"/>
    <property type="project" value="UniProtKB-KW"/>
</dbReference>
<dbReference type="Pfam" id="PF03446">
    <property type="entry name" value="NAD_binding_2"/>
    <property type="match status" value="1"/>
</dbReference>